<keyword evidence="6 8" id="KW-0067">ATP-binding</keyword>
<dbReference type="Pfam" id="PF00270">
    <property type="entry name" value="DEAD"/>
    <property type="match status" value="1"/>
</dbReference>
<keyword evidence="13" id="KW-0347">Helicase</keyword>
<proteinExistence type="inferred from homology"/>
<dbReference type="SUPFAM" id="SSF52540">
    <property type="entry name" value="P-loop containing nucleoside triphosphate hydrolases"/>
    <property type="match status" value="1"/>
</dbReference>
<dbReference type="EC" id="3.1.-.-" evidence="8 9"/>
<name>A0ABN1ANW4_9BACI</name>
<evidence type="ECO:0000256" key="10">
    <source>
        <dbReference type="SAM" id="Coils"/>
    </source>
</evidence>
<comment type="caution">
    <text evidence="13">The sequence shown here is derived from an EMBL/GenBank/DDBJ whole genome shotgun (WGS) entry which is preliminary data.</text>
</comment>
<sequence length="917" mass="105731">MKKFAVVDLETTGQNPTKGDQIIEVGIVVVEDGMITQQFGTYVKPDQEIPLFISHLTGITDEQVQSAPLFSEIAEDIIELCSDAYFVAHHVQFDLGFLNEALMDAGFSPIREKVIDTVEFARIFAPRATGYKLSQLAEDLNVQHQQPHRALSDAYVTAKILLNLLDKARRLPVETVEKLLDLEPKLNSDFHALFTQWIDDKKYTLEETNPSIEVYRGLGIKKQEKPVRESHDWDTSFGEFIEEVFASDGNLQQALKGYETREGQREMAEFLFDSFQGEKHAFVEAETGTGKTLAYLLPGLYYALQHNERIVISTYTTQLQSQLLDQEIPLLKSLFPVSFDAVIVKGKSHYLSLKKFEQELEKPPWDDNYDVILTKALLLVWITETDSGDVDELHLPSSGRIFWRRVNAEAERTLDPKSPWFSRTYYQRIRRRAQKAHLIITNHALLCTDMVHDYEFLPSYQYAIVDEGHHLDRTASRHFGMKVDYVSIQYLLNELEEILTDNQSLEEIAEAKEHADYLFRYLFDFVQNQKGNRSSYNDIGRIQTLFNRQDMEEDTVVFLGDLASRFIFSLKDLSVRLDHNKESIQTDESMNQEEDEEEINRKIEQVDALIQNLHLFLYEEETSMIKWIEIEAKGARNAVYLYCEPIETGSLLKQQFYQQKKSVVLTSATLTIRNSFSYILTRNGLEEDEVFTKKIPSPFSYEDQVQLLVPNDLPQINKDKEEDFLSAISYNIYELAQITEGRMLVLFTSYQMLRKTHEMLKGFFDQDDFMIISQGISSGSRSRLQKNFQSFNRAILLGTSSFWEGIDIPGEDLSSVVIVRLPFEPPGHPVYHAKAEALREEGKNPFMQLALPNAVIRFKQGFGRLIRSSKDRGIVFVCDGRLMKAKYGKYFIESIPQASLLYDDAHSLLDQARKWFS</sequence>
<dbReference type="SMART" id="SM00487">
    <property type="entry name" value="DEXDc"/>
    <property type="match status" value="1"/>
</dbReference>
<dbReference type="InterPro" id="IPR014013">
    <property type="entry name" value="Helic_SF1/SF2_ATP-bd_DinG/Rad3"/>
</dbReference>
<dbReference type="InterPro" id="IPR006054">
    <property type="entry name" value="DnaQ"/>
</dbReference>
<dbReference type="Proteomes" id="UP001500880">
    <property type="component" value="Unassembled WGS sequence"/>
</dbReference>
<keyword evidence="5 8" id="KW-0269">Exonuclease</keyword>
<dbReference type="Pfam" id="PF13307">
    <property type="entry name" value="Helicase_C_2"/>
    <property type="match status" value="1"/>
</dbReference>
<keyword evidence="14" id="KW-1185">Reference proteome</keyword>
<dbReference type="InterPro" id="IPR014001">
    <property type="entry name" value="Helicase_ATP-bd"/>
</dbReference>
<dbReference type="InterPro" id="IPR011545">
    <property type="entry name" value="DEAD/DEAH_box_helicase_dom"/>
</dbReference>
<keyword evidence="4 8" id="KW-0378">Hydrolase</keyword>
<comment type="cofactor">
    <cofactor evidence="1">
        <name>[4Fe-4S] cluster</name>
        <dbReference type="ChEBI" id="CHEBI:49883"/>
    </cofactor>
</comment>
<evidence type="ECO:0000256" key="2">
    <source>
        <dbReference type="ARBA" id="ARBA00022722"/>
    </source>
</evidence>
<evidence type="ECO:0000256" key="8">
    <source>
        <dbReference type="HAMAP-Rule" id="MF_02206"/>
    </source>
</evidence>
<evidence type="ECO:0000256" key="1">
    <source>
        <dbReference type="ARBA" id="ARBA00001966"/>
    </source>
</evidence>
<dbReference type="NCBIfam" id="TIGR01407">
    <property type="entry name" value="dinG_rel"/>
    <property type="match status" value="1"/>
</dbReference>
<dbReference type="GO" id="GO:0004386">
    <property type="term" value="F:helicase activity"/>
    <property type="evidence" value="ECO:0007669"/>
    <property type="project" value="UniProtKB-KW"/>
</dbReference>
<dbReference type="InterPro" id="IPR006310">
    <property type="entry name" value="DinG"/>
</dbReference>
<evidence type="ECO:0000256" key="7">
    <source>
        <dbReference type="ARBA" id="ARBA00048954"/>
    </source>
</evidence>
<dbReference type="Pfam" id="PF00929">
    <property type="entry name" value="RNase_T"/>
    <property type="match status" value="1"/>
</dbReference>
<evidence type="ECO:0000259" key="12">
    <source>
        <dbReference type="PROSITE" id="PS51193"/>
    </source>
</evidence>
<feature type="binding site" evidence="8">
    <location>
        <begin position="285"/>
        <end position="292"/>
    </location>
    <ligand>
        <name>ATP</name>
        <dbReference type="ChEBI" id="CHEBI:30616"/>
    </ligand>
</feature>
<reference evidence="13 14" key="1">
    <citation type="journal article" date="2019" name="Int. J. Syst. Evol. Microbiol.">
        <title>The Global Catalogue of Microorganisms (GCM) 10K type strain sequencing project: providing services to taxonomists for standard genome sequencing and annotation.</title>
        <authorList>
            <consortium name="The Broad Institute Genomics Platform"/>
            <consortium name="The Broad Institute Genome Sequencing Center for Infectious Disease"/>
            <person name="Wu L."/>
            <person name="Ma J."/>
        </authorList>
    </citation>
    <scope>NUCLEOTIDE SEQUENCE [LARGE SCALE GENOMIC DNA]</scope>
    <source>
        <strain evidence="13 14">JCM 12389</strain>
    </source>
</reference>
<feature type="domain" description="Helicase ATP-binding" evidence="11">
    <location>
        <begin position="272"/>
        <end position="492"/>
    </location>
</feature>
<comment type="function">
    <text evidence="8 9">3'-5' exonuclease.</text>
</comment>
<organism evidence="13 14">
    <name type="scientific">Salinibacillus aidingensis</name>
    <dbReference type="NCBI Taxonomy" id="237684"/>
    <lineage>
        <taxon>Bacteria</taxon>
        <taxon>Bacillati</taxon>
        <taxon>Bacillota</taxon>
        <taxon>Bacilli</taxon>
        <taxon>Bacillales</taxon>
        <taxon>Bacillaceae</taxon>
        <taxon>Salinibacillus</taxon>
    </lineage>
</organism>
<evidence type="ECO:0000313" key="14">
    <source>
        <dbReference type="Proteomes" id="UP001500880"/>
    </source>
</evidence>
<dbReference type="InterPro" id="IPR027417">
    <property type="entry name" value="P-loop_NTPase"/>
</dbReference>
<dbReference type="CDD" id="cd06127">
    <property type="entry name" value="DEDDh"/>
    <property type="match status" value="1"/>
</dbReference>
<dbReference type="SUPFAM" id="SSF53098">
    <property type="entry name" value="Ribonuclease H-like"/>
    <property type="match status" value="1"/>
</dbReference>
<dbReference type="Gene3D" id="3.40.50.300">
    <property type="entry name" value="P-loop containing nucleotide triphosphate hydrolases"/>
    <property type="match status" value="2"/>
</dbReference>
<comment type="catalytic activity">
    <reaction evidence="7">
        <text>ATP + H2O = ADP + phosphate + H(+)</text>
        <dbReference type="Rhea" id="RHEA:13065"/>
        <dbReference type="ChEBI" id="CHEBI:15377"/>
        <dbReference type="ChEBI" id="CHEBI:15378"/>
        <dbReference type="ChEBI" id="CHEBI:30616"/>
        <dbReference type="ChEBI" id="CHEBI:43474"/>
        <dbReference type="ChEBI" id="CHEBI:456216"/>
        <dbReference type="EC" id="5.6.2.3"/>
    </reaction>
</comment>
<comment type="similarity">
    <text evidence="8 9">Belongs to the helicase family. DinG subfamily. Type 2 sub-subfamily.</text>
</comment>
<dbReference type="InterPro" id="IPR006555">
    <property type="entry name" value="ATP-dep_Helicase_C"/>
</dbReference>
<evidence type="ECO:0000256" key="6">
    <source>
        <dbReference type="ARBA" id="ARBA00022840"/>
    </source>
</evidence>
<feature type="domain" description="Helicase ATP-binding" evidence="12">
    <location>
        <begin position="250"/>
        <end position="515"/>
    </location>
</feature>
<dbReference type="InterPro" id="IPR013520">
    <property type="entry name" value="Ribonucl_H"/>
</dbReference>
<evidence type="ECO:0000256" key="4">
    <source>
        <dbReference type="ARBA" id="ARBA00022801"/>
    </source>
</evidence>
<evidence type="ECO:0000313" key="13">
    <source>
        <dbReference type="EMBL" id="GAA0480913.1"/>
    </source>
</evidence>
<evidence type="ECO:0000256" key="9">
    <source>
        <dbReference type="RuleBase" id="RU364106"/>
    </source>
</evidence>
<dbReference type="NCBIfam" id="NF005981">
    <property type="entry name" value="PRK08074.1"/>
    <property type="match status" value="1"/>
</dbReference>
<evidence type="ECO:0000256" key="3">
    <source>
        <dbReference type="ARBA" id="ARBA00022741"/>
    </source>
</evidence>
<dbReference type="PROSITE" id="PS51193">
    <property type="entry name" value="HELICASE_ATP_BIND_2"/>
    <property type="match status" value="1"/>
</dbReference>
<dbReference type="SMART" id="SM00491">
    <property type="entry name" value="HELICc2"/>
    <property type="match status" value="1"/>
</dbReference>
<evidence type="ECO:0000259" key="11">
    <source>
        <dbReference type="PROSITE" id="PS51192"/>
    </source>
</evidence>
<dbReference type="InterPro" id="IPR012337">
    <property type="entry name" value="RNaseH-like_sf"/>
</dbReference>
<dbReference type="PROSITE" id="PS51192">
    <property type="entry name" value="HELICASE_ATP_BIND_1"/>
    <property type="match status" value="1"/>
</dbReference>
<protein>
    <recommendedName>
        <fullName evidence="8 9">3'-5' exonuclease DinG</fullName>
        <ecNumber evidence="8 9">3.1.-.-</ecNumber>
    </recommendedName>
</protein>
<keyword evidence="2 8" id="KW-0540">Nuclease</keyword>
<dbReference type="Gene3D" id="3.30.420.10">
    <property type="entry name" value="Ribonuclease H-like superfamily/Ribonuclease H"/>
    <property type="match status" value="1"/>
</dbReference>
<keyword evidence="3 8" id="KW-0547">Nucleotide-binding</keyword>
<comment type="caution">
    <text evidence="8">Lacks conserved residue(s) required for the propagation of feature annotation.</text>
</comment>
<dbReference type="PANTHER" id="PTHR11472:SF34">
    <property type="entry name" value="REGULATOR OF TELOMERE ELONGATION HELICASE 1"/>
    <property type="match status" value="1"/>
</dbReference>
<dbReference type="NCBIfam" id="TIGR00573">
    <property type="entry name" value="dnaq"/>
    <property type="match status" value="1"/>
</dbReference>
<dbReference type="SMART" id="SM00479">
    <property type="entry name" value="EXOIII"/>
    <property type="match status" value="1"/>
</dbReference>
<gene>
    <name evidence="8 9 13" type="primary">dinG</name>
    <name evidence="13" type="ORF">GCM10008986_01910</name>
</gene>
<dbReference type="InterPro" id="IPR036397">
    <property type="entry name" value="RNaseH_sf"/>
</dbReference>
<dbReference type="EMBL" id="BAAADO010000001">
    <property type="protein sequence ID" value="GAA0480913.1"/>
    <property type="molecule type" value="Genomic_DNA"/>
</dbReference>
<accession>A0ABN1ANW4</accession>
<dbReference type="RefSeq" id="WP_343836528.1">
    <property type="nucleotide sequence ID" value="NZ_BAAADO010000001.1"/>
</dbReference>
<dbReference type="HAMAP" id="MF_02206">
    <property type="entry name" value="DinG_exonucl"/>
    <property type="match status" value="1"/>
</dbReference>
<dbReference type="PANTHER" id="PTHR11472">
    <property type="entry name" value="DNA REPAIR DEAD HELICASE RAD3/XP-D SUBFAMILY MEMBER"/>
    <property type="match status" value="1"/>
</dbReference>
<feature type="coiled-coil region" evidence="10">
    <location>
        <begin position="488"/>
        <end position="515"/>
    </location>
</feature>
<evidence type="ECO:0000256" key="5">
    <source>
        <dbReference type="ARBA" id="ARBA00022839"/>
    </source>
</evidence>
<dbReference type="InterPro" id="IPR045028">
    <property type="entry name" value="DinG/Rad3-like"/>
</dbReference>
<keyword evidence="10" id="KW-0175">Coiled coil</keyword>